<evidence type="ECO:0000256" key="9">
    <source>
        <dbReference type="ARBA" id="ARBA00023251"/>
    </source>
</evidence>
<comment type="subcellular location">
    <subcellularLocation>
        <location evidence="1">Cell membrane</location>
        <topology evidence="1">Multi-pass membrane protein</topology>
    </subcellularLocation>
</comment>
<keyword evidence="9" id="KW-0046">Antibiotic resistance</keyword>
<feature type="transmembrane region" description="Helical" evidence="11">
    <location>
        <begin position="157"/>
        <end position="177"/>
    </location>
</feature>
<dbReference type="GO" id="GO:0015297">
    <property type="term" value="F:antiporter activity"/>
    <property type="evidence" value="ECO:0007669"/>
    <property type="project" value="InterPro"/>
</dbReference>
<evidence type="ECO:0000256" key="8">
    <source>
        <dbReference type="ARBA" id="ARBA00023136"/>
    </source>
</evidence>
<evidence type="ECO:0000256" key="11">
    <source>
        <dbReference type="SAM" id="Phobius"/>
    </source>
</evidence>
<feature type="transmembrane region" description="Helical" evidence="11">
    <location>
        <begin position="408"/>
        <end position="431"/>
    </location>
</feature>
<reference evidence="12 13" key="1">
    <citation type="submission" date="2018-03" db="EMBL/GenBank/DDBJ databases">
        <title>Lachnoclostridium SNUG30386 gen.nov., sp.nov., isolated from human faeces.</title>
        <authorList>
            <person name="Seo B."/>
            <person name="Jeon K."/>
            <person name="Ko G."/>
        </authorList>
    </citation>
    <scope>NUCLEOTIDE SEQUENCE [LARGE SCALE GENOMIC DNA]</scope>
    <source>
        <strain evidence="12 13">SNUG30386</strain>
    </source>
</reference>
<dbReference type="InterPro" id="IPR045070">
    <property type="entry name" value="MATE_MepA-like"/>
</dbReference>
<evidence type="ECO:0000256" key="4">
    <source>
        <dbReference type="ARBA" id="ARBA00022448"/>
    </source>
</evidence>
<evidence type="ECO:0000256" key="2">
    <source>
        <dbReference type="ARBA" id="ARBA00008417"/>
    </source>
</evidence>
<keyword evidence="4" id="KW-0813">Transport</keyword>
<evidence type="ECO:0000313" key="13">
    <source>
        <dbReference type="Proteomes" id="UP000241048"/>
    </source>
</evidence>
<dbReference type="AlphaFoldDB" id="A0A2T3FKN5"/>
<feature type="transmembrane region" description="Helical" evidence="11">
    <location>
        <begin position="375"/>
        <end position="396"/>
    </location>
</feature>
<evidence type="ECO:0000313" key="12">
    <source>
        <dbReference type="EMBL" id="PST35820.1"/>
    </source>
</evidence>
<sequence>MQSAHRSNDENTRPHSGAASSREAELGSAPIGSLLFKLALPAIAAQIINVLYNMVDRMYIGHIPDIGPSALTGVGVTMPIIMCISAFAALAAMGGAPQASILMGKGDKDSAEKVLGNCTFMLTVISLVLTALFLGFGRPILLMFGASEKTILYAWNYMKIYVCGTFFVQMALGLNAFINAQGYAKTGMITVAIGALCNIILDPIFIFGLHLDVRGAALATILSQGISCIWILRFLTGTHSTLRIRLRNLRPQKKFILPCLALGLAPFIMQFTESALSISFNTSLLNYGGDTAVGAMTILSSVMQFSMLPLQGLTQGAQPIISFNYGAKNIDRVKKAFHLLLRSAVCYSTLLWLLCMLVPQIFISIFTSDADLASYTIWALRIYMAASLLFAVQLACQQTFIALGNAKTSVFLALLRKVLLLIPLIFILPHFVSNPVFGVFVAEPVADTIAVATTAALFFREYKKLG</sequence>
<dbReference type="Pfam" id="PF01554">
    <property type="entry name" value="MatE"/>
    <property type="match status" value="2"/>
</dbReference>
<name>A0A2T3FKN5_9CLOT</name>
<feature type="transmembrane region" description="Helical" evidence="11">
    <location>
        <begin position="339"/>
        <end position="363"/>
    </location>
</feature>
<feature type="transmembrane region" description="Helical" evidence="11">
    <location>
        <begin position="114"/>
        <end position="137"/>
    </location>
</feature>
<feature type="region of interest" description="Disordered" evidence="10">
    <location>
        <begin position="1"/>
        <end position="22"/>
    </location>
</feature>
<evidence type="ECO:0000256" key="3">
    <source>
        <dbReference type="ARBA" id="ARBA00022106"/>
    </source>
</evidence>
<protein>
    <recommendedName>
        <fullName evidence="3">Multidrug export protein MepA</fullName>
    </recommendedName>
</protein>
<feature type="transmembrane region" description="Helical" evidence="11">
    <location>
        <begin position="34"/>
        <end position="52"/>
    </location>
</feature>
<comment type="caution">
    <text evidence="12">The sequence shown here is derived from an EMBL/GenBank/DDBJ whole genome shotgun (WGS) entry which is preliminary data.</text>
</comment>
<feature type="transmembrane region" description="Helical" evidence="11">
    <location>
        <begin position="292"/>
        <end position="310"/>
    </location>
</feature>
<proteinExistence type="inferred from homology"/>
<dbReference type="InterPro" id="IPR048279">
    <property type="entry name" value="MdtK-like"/>
</dbReference>
<organism evidence="12 13">
    <name type="scientific">Clostridium fessum</name>
    <dbReference type="NCBI Taxonomy" id="2126740"/>
    <lineage>
        <taxon>Bacteria</taxon>
        <taxon>Bacillati</taxon>
        <taxon>Bacillota</taxon>
        <taxon>Clostridia</taxon>
        <taxon>Eubacteriales</taxon>
        <taxon>Clostridiaceae</taxon>
        <taxon>Clostridium</taxon>
    </lineage>
</organism>
<evidence type="ECO:0000256" key="6">
    <source>
        <dbReference type="ARBA" id="ARBA00022692"/>
    </source>
</evidence>
<gene>
    <name evidence="12" type="ORF">C7U56_15030</name>
</gene>
<comment type="similarity">
    <text evidence="2">Belongs to the multi antimicrobial extrusion (MATE) (TC 2.A.66.1) family. MepA subfamily.</text>
</comment>
<feature type="transmembrane region" description="Helical" evidence="11">
    <location>
        <begin position="215"/>
        <end position="235"/>
    </location>
</feature>
<dbReference type="RefSeq" id="WP_107001907.1">
    <property type="nucleotide sequence ID" value="NZ_PYLO01000007.1"/>
</dbReference>
<dbReference type="EMBL" id="PYLO01000007">
    <property type="protein sequence ID" value="PST35820.1"/>
    <property type="molecule type" value="Genomic_DNA"/>
</dbReference>
<feature type="transmembrane region" description="Helical" evidence="11">
    <location>
        <begin position="72"/>
        <end position="93"/>
    </location>
</feature>
<dbReference type="InterPro" id="IPR002528">
    <property type="entry name" value="MATE_fam"/>
</dbReference>
<feature type="compositionally biased region" description="Basic and acidic residues" evidence="10">
    <location>
        <begin position="1"/>
        <end position="13"/>
    </location>
</feature>
<dbReference type="GO" id="GO:0005886">
    <property type="term" value="C:plasma membrane"/>
    <property type="evidence" value="ECO:0007669"/>
    <property type="project" value="UniProtKB-SubCell"/>
</dbReference>
<dbReference type="PIRSF" id="PIRSF006603">
    <property type="entry name" value="DinF"/>
    <property type="match status" value="1"/>
</dbReference>
<dbReference type="PANTHER" id="PTHR43823">
    <property type="entry name" value="SPORULATION PROTEIN YKVU"/>
    <property type="match status" value="1"/>
</dbReference>
<dbReference type="CDD" id="cd13143">
    <property type="entry name" value="MATE_MepA_like"/>
    <property type="match status" value="1"/>
</dbReference>
<keyword evidence="8 11" id="KW-0472">Membrane</keyword>
<dbReference type="PANTHER" id="PTHR43823:SF3">
    <property type="entry name" value="MULTIDRUG EXPORT PROTEIN MEPA"/>
    <property type="match status" value="1"/>
</dbReference>
<accession>A0A2T3FKN5</accession>
<dbReference type="GO" id="GO:0046677">
    <property type="term" value="P:response to antibiotic"/>
    <property type="evidence" value="ECO:0007669"/>
    <property type="project" value="UniProtKB-KW"/>
</dbReference>
<evidence type="ECO:0000256" key="1">
    <source>
        <dbReference type="ARBA" id="ARBA00004651"/>
    </source>
</evidence>
<dbReference type="Proteomes" id="UP000241048">
    <property type="component" value="Unassembled WGS sequence"/>
</dbReference>
<dbReference type="GO" id="GO:0042910">
    <property type="term" value="F:xenobiotic transmembrane transporter activity"/>
    <property type="evidence" value="ECO:0007669"/>
    <property type="project" value="InterPro"/>
</dbReference>
<feature type="transmembrane region" description="Helical" evidence="11">
    <location>
        <begin position="189"/>
        <end position="209"/>
    </location>
</feature>
<dbReference type="NCBIfam" id="TIGR00797">
    <property type="entry name" value="matE"/>
    <property type="match status" value="1"/>
</dbReference>
<dbReference type="InterPro" id="IPR051327">
    <property type="entry name" value="MATE_MepA_subfamily"/>
</dbReference>
<feature type="transmembrane region" description="Helical" evidence="11">
    <location>
        <begin position="437"/>
        <end position="459"/>
    </location>
</feature>
<evidence type="ECO:0000256" key="7">
    <source>
        <dbReference type="ARBA" id="ARBA00022989"/>
    </source>
</evidence>
<evidence type="ECO:0000256" key="5">
    <source>
        <dbReference type="ARBA" id="ARBA00022475"/>
    </source>
</evidence>
<evidence type="ECO:0000256" key="10">
    <source>
        <dbReference type="SAM" id="MobiDB-lite"/>
    </source>
</evidence>
<keyword evidence="5" id="KW-1003">Cell membrane</keyword>
<feature type="transmembrane region" description="Helical" evidence="11">
    <location>
        <begin position="255"/>
        <end position="272"/>
    </location>
</feature>
<keyword evidence="6 11" id="KW-0812">Transmembrane</keyword>
<keyword evidence="13" id="KW-1185">Reference proteome</keyword>
<keyword evidence="7 11" id="KW-1133">Transmembrane helix</keyword>